<feature type="compositionally biased region" description="Basic and acidic residues" evidence="4">
    <location>
        <begin position="273"/>
        <end position="284"/>
    </location>
</feature>
<evidence type="ECO:0000313" key="6">
    <source>
        <dbReference type="EMBL" id="MBD2843743.1"/>
    </source>
</evidence>
<name>A0A927BQQ2_9BACL</name>
<keyword evidence="3" id="KW-0804">Transcription</keyword>
<evidence type="ECO:0000313" key="7">
    <source>
        <dbReference type="Proteomes" id="UP000621560"/>
    </source>
</evidence>
<dbReference type="InterPro" id="IPR009057">
    <property type="entry name" value="Homeodomain-like_sf"/>
</dbReference>
<dbReference type="Pfam" id="PF12833">
    <property type="entry name" value="HTH_18"/>
    <property type="match status" value="1"/>
</dbReference>
<evidence type="ECO:0000256" key="2">
    <source>
        <dbReference type="ARBA" id="ARBA00023125"/>
    </source>
</evidence>
<gene>
    <name evidence="6" type="ORF">IDH44_00950</name>
</gene>
<dbReference type="EMBL" id="JACXIZ010000003">
    <property type="protein sequence ID" value="MBD2843743.1"/>
    <property type="molecule type" value="Genomic_DNA"/>
</dbReference>
<keyword evidence="2" id="KW-0238">DNA-binding</keyword>
<feature type="region of interest" description="Disordered" evidence="4">
    <location>
        <begin position="267"/>
        <end position="295"/>
    </location>
</feature>
<dbReference type="SMART" id="SM00342">
    <property type="entry name" value="HTH_ARAC"/>
    <property type="match status" value="1"/>
</dbReference>
<evidence type="ECO:0000256" key="4">
    <source>
        <dbReference type="SAM" id="MobiDB-lite"/>
    </source>
</evidence>
<reference evidence="6" key="1">
    <citation type="submission" date="2020-09" db="EMBL/GenBank/DDBJ databases">
        <title>A novel bacterium of genus Paenibacillus, isolated from South China Sea.</title>
        <authorList>
            <person name="Huang H."/>
            <person name="Mo K."/>
            <person name="Hu Y."/>
        </authorList>
    </citation>
    <scope>NUCLEOTIDE SEQUENCE</scope>
    <source>
        <strain evidence="6">IB182496</strain>
    </source>
</reference>
<dbReference type="SUPFAM" id="SSF46689">
    <property type="entry name" value="Homeodomain-like"/>
    <property type="match status" value="1"/>
</dbReference>
<evidence type="ECO:0000256" key="3">
    <source>
        <dbReference type="ARBA" id="ARBA00023163"/>
    </source>
</evidence>
<dbReference type="InterPro" id="IPR018060">
    <property type="entry name" value="HTH_AraC"/>
</dbReference>
<organism evidence="6 7">
    <name type="scientific">Paenibacillus sabuli</name>
    <dbReference type="NCBI Taxonomy" id="2772509"/>
    <lineage>
        <taxon>Bacteria</taxon>
        <taxon>Bacillati</taxon>
        <taxon>Bacillota</taxon>
        <taxon>Bacilli</taxon>
        <taxon>Bacillales</taxon>
        <taxon>Paenibacillaceae</taxon>
        <taxon>Paenibacillus</taxon>
    </lineage>
</organism>
<keyword evidence="7" id="KW-1185">Reference proteome</keyword>
<dbReference type="PANTHER" id="PTHR43280">
    <property type="entry name" value="ARAC-FAMILY TRANSCRIPTIONAL REGULATOR"/>
    <property type="match status" value="1"/>
</dbReference>
<proteinExistence type="predicted"/>
<dbReference type="PROSITE" id="PS01124">
    <property type="entry name" value="HTH_ARAC_FAMILY_2"/>
    <property type="match status" value="1"/>
</dbReference>
<dbReference type="Proteomes" id="UP000621560">
    <property type="component" value="Unassembled WGS sequence"/>
</dbReference>
<dbReference type="AlphaFoldDB" id="A0A927BQQ2"/>
<protein>
    <submittedName>
        <fullName evidence="6">AraC family transcriptional regulator</fullName>
    </submittedName>
</protein>
<dbReference type="InterPro" id="IPR003313">
    <property type="entry name" value="AraC-bd"/>
</dbReference>
<sequence>METGASSAYAATEDPLERVRFVRARGSGRVPCVPGWRWERREPLTDFDLWYVAAGQGTLRLGARDYPVRAGSLFVLRPGELPRATQDERDRVTVIFAHFSMRCPPDRSFLPPRQVQLEEERHELERLLHRLLETAGRDSLWQRTEYDSLLKLIFIHSARHAAQAGVLAGNSRRQLLVQAAIGHIRACGGRVTPAELAAHCGISAQYLSRIFRGVAGESLKRCLVRIKLERAQALLTESSMTASEVAEALGYADLYSFSKLFKKYVGVPPSRYAPDRPSDRRGDEPDAPNESQRMR</sequence>
<accession>A0A927BQQ2</accession>
<dbReference type="Pfam" id="PF02311">
    <property type="entry name" value="AraC_binding"/>
    <property type="match status" value="1"/>
</dbReference>
<dbReference type="SUPFAM" id="SSF51215">
    <property type="entry name" value="Regulatory protein AraC"/>
    <property type="match status" value="1"/>
</dbReference>
<dbReference type="PANTHER" id="PTHR43280:SF2">
    <property type="entry name" value="HTH-TYPE TRANSCRIPTIONAL REGULATOR EXSA"/>
    <property type="match status" value="1"/>
</dbReference>
<dbReference type="RefSeq" id="WP_190913814.1">
    <property type="nucleotide sequence ID" value="NZ_JACXIZ010000003.1"/>
</dbReference>
<dbReference type="Gene3D" id="1.10.10.60">
    <property type="entry name" value="Homeodomain-like"/>
    <property type="match status" value="2"/>
</dbReference>
<feature type="domain" description="HTH araC/xylS-type" evidence="5">
    <location>
        <begin position="174"/>
        <end position="275"/>
    </location>
</feature>
<dbReference type="GO" id="GO:0043565">
    <property type="term" value="F:sequence-specific DNA binding"/>
    <property type="evidence" value="ECO:0007669"/>
    <property type="project" value="InterPro"/>
</dbReference>
<dbReference type="InterPro" id="IPR037923">
    <property type="entry name" value="HTH-like"/>
</dbReference>
<evidence type="ECO:0000259" key="5">
    <source>
        <dbReference type="PROSITE" id="PS01124"/>
    </source>
</evidence>
<keyword evidence="1" id="KW-0805">Transcription regulation</keyword>
<comment type="caution">
    <text evidence="6">The sequence shown here is derived from an EMBL/GenBank/DDBJ whole genome shotgun (WGS) entry which is preliminary data.</text>
</comment>
<dbReference type="GO" id="GO:0003700">
    <property type="term" value="F:DNA-binding transcription factor activity"/>
    <property type="evidence" value="ECO:0007669"/>
    <property type="project" value="InterPro"/>
</dbReference>
<evidence type="ECO:0000256" key="1">
    <source>
        <dbReference type="ARBA" id="ARBA00023015"/>
    </source>
</evidence>